<dbReference type="Proteomes" id="UP000694865">
    <property type="component" value="Unplaced"/>
</dbReference>
<evidence type="ECO:0000313" key="1">
    <source>
        <dbReference type="Proteomes" id="UP000694865"/>
    </source>
</evidence>
<evidence type="ECO:0000313" key="2">
    <source>
        <dbReference type="RefSeq" id="XP_002730410.1"/>
    </source>
</evidence>
<dbReference type="GeneID" id="100375053"/>
<keyword evidence="1" id="KW-1185">Reference proteome</keyword>
<name>A0ABM0GI91_SACKO</name>
<accession>A0ABM0GI91</accession>
<reference evidence="2" key="1">
    <citation type="submission" date="2025-08" db="UniProtKB">
        <authorList>
            <consortium name="RefSeq"/>
        </authorList>
    </citation>
    <scope>IDENTIFICATION</scope>
    <source>
        <tissue evidence="2">Testes</tissue>
    </source>
</reference>
<proteinExistence type="predicted"/>
<sequence>MAKVLIVWLQPERDCGKEEVVSSSRIKSKQYAVGDEVKVKYRSTFYKAQVKRMPGGKSNVRRSNEDLSLSKISKPVTIDTVIDSTANSPPPTPTIEQSTFNSILELLHTIRHDQMKMMSDIQKIKADVRLINENPHHME</sequence>
<dbReference type="RefSeq" id="XP_002730410.1">
    <property type="nucleotide sequence ID" value="XM_002730364.2"/>
</dbReference>
<organism evidence="1 2">
    <name type="scientific">Saccoglossus kowalevskii</name>
    <name type="common">Acorn worm</name>
    <dbReference type="NCBI Taxonomy" id="10224"/>
    <lineage>
        <taxon>Eukaryota</taxon>
        <taxon>Metazoa</taxon>
        <taxon>Hemichordata</taxon>
        <taxon>Enteropneusta</taxon>
        <taxon>Harrimaniidae</taxon>
        <taxon>Saccoglossus</taxon>
    </lineage>
</organism>
<protein>
    <submittedName>
        <fullName evidence="2">Uncharacterized protein LOC100375053</fullName>
    </submittedName>
</protein>
<gene>
    <name evidence="2" type="primary">LOC100375053</name>
</gene>